<dbReference type="EMBL" id="JAUSTW010000007">
    <property type="protein sequence ID" value="MDQ0200801.1"/>
    <property type="molecule type" value="Genomic_DNA"/>
</dbReference>
<feature type="domain" description="SWIM-type" evidence="2">
    <location>
        <begin position="60"/>
        <end position="93"/>
    </location>
</feature>
<protein>
    <recommendedName>
        <fullName evidence="2">SWIM-type domain-containing protein</fullName>
    </recommendedName>
</protein>
<accession>A0ABT9XZ94</accession>
<name>A0ABT9XZ94_9BACI</name>
<reference evidence="3 4" key="1">
    <citation type="submission" date="2023-07" db="EMBL/GenBank/DDBJ databases">
        <title>Genomic Encyclopedia of Type Strains, Phase IV (KMG-IV): sequencing the most valuable type-strain genomes for metagenomic binning, comparative biology and taxonomic classification.</title>
        <authorList>
            <person name="Goeker M."/>
        </authorList>
    </citation>
    <scope>NUCLEOTIDE SEQUENCE [LARGE SCALE GENOMIC DNA]</scope>
    <source>
        <strain evidence="3 4">DSM 27594</strain>
    </source>
</reference>
<evidence type="ECO:0000256" key="1">
    <source>
        <dbReference type="PROSITE-ProRule" id="PRU00325"/>
    </source>
</evidence>
<evidence type="ECO:0000313" key="3">
    <source>
        <dbReference type="EMBL" id="MDQ0200801.1"/>
    </source>
</evidence>
<comment type="caution">
    <text evidence="3">The sequence shown here is derived from an EMBL/GenBank/DDBJ whole genome shotgun (WGS) entry which is preliminary data.</text>
</comment>
<keyword evidence="1" id="KW-0479">Metal-binding</keyword>
<gene>
    <name evidence="3" type="ORF">J2S10_004003</name>
</gene>
<keyword evidence="1" id="KW-0863">Zinc-finger</keyword>
<evidence type="ECO:0000259" key="2">
    <source>
        <dbReference type="PROSITE" id="PS50966"/>
    </source>
</evidence>
<dbReference type="PROSITE" id="PS50966">
    <property type="entry name" value="ZF_SWIM"/>
    <property type="match status" value="1"/>
</dbReference>
<evidence type="ECO:0000313" key="4">
    <source>
        <dbReference type="Proteomes" id="UP001224122"/>
    </source>
</evidence>
<keyword evidence="4" id="KW-1185">Reference proteome</keyword>
<dbReference type="Proteomes" id="UP001224122">
    <property type="component" value="Unassembled WGS sequence"/>
</dbReference>
<proteinExistence type="predicted"/>
<keyword evidence="1" id="KW-0862">Zinc</keyword>
<dbReference type="InterPro" id="IPR007527">
    <property type="entry name" value="Znf_SWIM"/>
</dbReference>
<dbReference type="RefSeq" id="WP_307411230.1">
    <property type="nucleotide sequence ID" value="NZ_JAUSTW010000007.1"/>
</dbReference>
<organism evidence="3 4">
    <name type="scientific">Neobacillus ginsengisoli</name>
    <dbReference type="NCBI Taxonomy" id="904295"/>
    <lineage>
        <taxon>Bacteria</taxon>
        <taxon>Bacillati</taxon>
        <taxon>Bacillota</taxon>
        <taxon>Bacilli</taxon>
        <taxon>Bacillales</taxon>
        <taxon>Bacillaceae</taxon>
        <taxon>Neobacillus</taxon>
    </lineage>
</organism>
<dbReference type="Pfam" id="PF04434">
    <property type="entry name" value="SWIM"/>
    <property type="match status" value="1"/>
</dbReference>
<sequence length="545" mass="63902">MESIELKSLSGEVRELLHPHDAEDARLVQKGLMLYRQGMVGPISIGEDSVTATVQDVTPVKVRLDLTFLSMSECSCPNEGLCRHQMAVFFTAYAKIGSVAEWVEEWREPMKEKKAFTSWGMQTAKDLIKANGVLKPEYSRWVHSFEVSFDTLLATKKYTSPFIITELFQIYERRIHASAPVEQEWRLLYEMVGIVISFKKLAVLSEQSGHTEDMVRRAYLHLFHNMMDDAEDLVQKIGIQSLPFDFDEFILNLKDDAFELLTAVKGLELERVYLYRLLWTHLFKKKPWREEEIRKINERLKELHDWENPLPLLIAEIHLNILLGDDEPALKLVGRIEDDVITPYLIHWIDFLSHQKAWKRVAPLIDLFLQKIKGYLEELGGYHPCSSFTKTALKAIAPYCAENGRMDLFERALVQTLPYSFADYEYLLFERGQFDRWSELQAYVGLNYYDLPKERVKMIEKEKPEVLLGMLHQLAQREIEQKNRQSYKLAVRHLKKLRTLYKKMKRPDDWDYFFTTLLDKTKRLRAFHEECKRSKLIEGALDGAH</sequence>